<dbReference type="SMART" id="SM00450">
    <property type="entry name" value="RHOD"/>
    <property type="match status" value="1"/>
</dbReference>
<dbReference type="PROSITE" id="PS50206">
    <property type="entry name" value="RHODANESE_3"/>
    <property type="match status" value="1"/>
</dbReference>
<dbReference type="GO" id="GO:0005737">
    <property type="term" value="C:cytoplasm"/>
    <property type="evidence" value="ECO:0007669"/>
    <property type="project" value="TreeGrafter"/>
</dbReference>
<protein>
    <recommendedName>
        <fullName evidence="1">Rhodanese domain-containing protein</fullName>
    </recommendedName>
</protein>
<dbReference type="Gene3D" id="3.40.250.10">
    <property type="entry name" value="Rhodanese-like domain"/>
    <property type="match status" value="1"/>
</dbReference>
<dbReference type="RefSeq" id="XP_056547768.1">
    <property type="nucleotide sequence ID" value="XM_056684162.1"/>
</dbReference>
<organism evidence="2 3">
    <name type="scientific">Penicillium canariense</name>
    <dbReference type="NCBI Taxonomy" id="189055"/>
    <lineage>
        <taxon>Eukaryota</taxon>
        <taxon>Fungi</taxon>
        <taxon>Dikarya</taxon>
        <taxon>Ascomycota</taxon>
        <taxon>Pezizomycotina</taxon>
        <taxon>Eurotiomycetes</taxon>
        <taxon>Eurotiomycetidae</taxon>
        <taxon>Eurotiales</taxon>
        <taxon>Aspergillaceae</taxon>
        <taxon>Penicillium</taxon>
    </lineage>
</organism>
<dbReference type="OrthoDB" id="102559at2759"/>
<dbReference type="Proteomes" id="UP001149163">
    <property type="component" value="Unassembled WGS sequence"/>
</dbReference>
<dbReference type="PANTHER" id="PTHR10828">
    <property type="entry name" value="M-PHASE INDUCER PHOSPHATASE DUAL SPECIFICITY PHOSPHATASE CDC25"/>
    <property type="match status" value="1"/>
</dbReference>
<dbReference type="GO" id="GO:0005634">
    <property type="term" value="C:nucleus"/>
    <property type="evidence" value="ECO:0007669"/>
    <property type="project" value="TreeGrafter"/>
</dbReference>
<dbReference type="GeneID" id="81423338"/>
<reference evidence="2" key="1">
    <citation type="submission" date="2022-11" db="EMBL/GenBank/DDBJ databases">
        <authorList>
            <person name="Petersen C."/>
        </authorList>
    </citation>
    <scope>NUCLEOTIDE SEQUENCE</scope>
    <source>
        <strain evidence="2">IBT 26290</strain>
    </source>
</reference>
<gene>
    <name evidence="2" type="ORF">N7482_002037</name>
</gene>
<comment type="caution">
    <text evidence="2">The sequence shown here is derived from an EMBL/GenBank/DDBJ whole genome shotgun (WGS) entry which is preliminary data.</text>
</comment>
<dbReference type="EMBL" id="JAPQKN010000001">
    <property type="protein sequence ID" value="KAJ5176160.1"/>
    <property type="molecule type" value="Genomic_DNA"/>
</dbReference>
<dbReference type="Pfam" id="PF00581">
    <property type="entry name" value="Rhodanese"/>
    <property type="match status" value="1"/>
</dbReference>
<name>A0A9W9IFB7_9EURO</name>
<evidence type="ECO:0000313" key="2">
    <source>
        <dbReference type="EMBL" id="KAJ5176160.1"/>
    </source>
</evidence>
<sequence length="140" mass="16010">MSSITIATLPRMSRDSLSALLSNSTPSKLAIIDVRDSDHIGGHIRSSIWVPTSSLDVRLPELLRTLKDTEKVVFHCALSQQRGPSAALRYARERERTFGEEEGKKQEVYVLEGGFVQWQEKYGKDERLTEAYVEDIWHEY</sequence>
<keyword evidence="3" id="KW-1185">Reference proteome</keyword>
<evidence type="ECO:0000259" key="1">
    <source>
        <dbReference type="PROSITE" id="PS50206"/>
    </source>
</evidence>
<accession>A0A9W9IFB7</accession>
<dbReference type="InterPro" id="IPR036873">
    <property type="entry name" value="Rhodanese-like_dom_sf"/>
</dbReference>
<reference evidence="2" key="2">
    <citation type="journal article" date="2023" name="IMA Fungus">
        <title>Comparative genomic study of the Penicillium genus elucidates a diverse pangenome and 15 lateral gene transfer events.</title>
        <authorList>
            <person name="Petersen C."/>
            <person name="Sorensen T."/>
            <person name="Nielsen M.R."/>
            <person name="Sondergaard T.E."/>
            <person name="Sorensen J.L."/>
            <person name="Fitzpatrick D.A."/>
            <person name="Frisvad J.C."/>
            <person name="Nielsen K.L."/>
        </authorList>
    </citation>
    <scope>NUCLEOTIDE SEQUENCE</scope>
    <source>
        <strain evidence="2">IBT 26290</strain>
    </source>
</reference>
<dbReference type="AlphaFoldDB" id="A0A9W9IFB7"/>
<evidence type="ECO:0000313" key="3">
    <source>
        <dbReference type="Proteomes" id="UP001149163"/>
    </source>
</evidence>
<dbReference type="FunFam" id="3.40.250.10:FF:000050">
    <property type="entry name" value="Dual specificity phosphatase, putative"/>
    <property type="match status" value="1"/>
</dbReference>
<dbReference type="PANTHER" id="PTHR10828:SF38">
    <property type="entry name" value="ARSENICAL-RESISTANCE PROTEIN 2-RELATED"/>
    <property type="match status" value="1"/>
</dbReference>
<dbReference type="SUPFAM" id="SSF52821">
    <property type="entry name" value="Rhodanese/Cell cycle control phosphatase"/>
    <property type="match status" value="1"/>
</dbReference>
<dbReference type="InterPro" id="IPR001763">
    <property type="entry name" value="Rhodanese-like_dom"/>
</dbReference>
<dbReference type="GO" id="GO:0004725">
    <property type="term" value="F:protein tyrosine phosphatase activity"/>
    <property type="evidence" value="ECO:0007669"/>
    <property type="project" value="TreeGrafter"/>
</dbReference>
<proteinExistence type="predicted"/>
<feature type="domain" description="Rhodanese" evidence="1">
    <location>
        <begin position="25"/>
        <end position="127"/>
    </location>
</feature>